<protein>
    <recommendedName>
        <fullName evidence="5">Small secreted domain DUF320</fullName>
    </recommendedName>
</protein>
<reference evidence="4" key="1">
    <citation type="journal article" date="2019" name="Int. J. Syst. Evol. Microbiol.">
        <title>The Global Catalogue of Microorganisms (GCM) 10K type strain sequencing project: providing services to taxonomists for standard genome sequencing and annotation.</title>
        <authorList>
            <consortium name="The Broad Institute Genomics Platform"/>
            <consortium name="The Broad Institute Genome Sequencing Center for Infectious Disease"/>
            <person name="Wu L."/>
            <person name="Ma J."/>
        </authorList>
    </citation>
    <scope>NUCLEOTIDE SEQUENCE [LARGE SCALE GENOMIC DNA]</scope>
    <source>
        <strain evidence="4">JCM 14559</strain>
    </source>
</reference>
<dbReference type="Proteomes" id="UP001500897">
    <property type="component" value="Unassembled WGS sequence"/>
</dbReference>
<feature type="signal peptide" evidence="2">
    <location>
        <begin position="1"/>
        <end position="24"/>
    </location>
</feature>
<keyword evidence="2" id="KW-0732">Signal</keyword>
<feature type="compositionally biased region" description="Polar residues" evidence="1">
    <location>
        <begin position="85"/>
        <end position="94"/>
    </location>
</feature>
<keyword evidence="4" id="KW-1185">Reference proteome</keyword>
<comment type="caution">
    <text evidence="3">The sequence shown here is derived from an EMBL/GenBank/DDBJ whole genome shotgun (WGS) entry which is preliminary data.</text>
</comment>
<dbReference type="EMBL" id="BAAANS010000029">
    <property type="protein sequence ID" value="GAA2105753.1"/>
    <property type="molecule type" value="Genomic_DNA"/>
</dbReference>
<name>A0ABP5ISN8_9ACTN</name>
<organism evidence="3 4">
    <name type="scientific">Kitasatospora saccharophila</name>
    <dbReference type="NCBI Taxonomy" id="407973"/>
    <lineage>
        <taxon>Bacteria</taxon>
        <taxon>Bacillati</taxon>
        <taxon>Actinomycetota</taxon>
        <taxon>Actinomycetes</taxon>
        <taxon>Kitasatosporales</taxon>
        <taxon>Streptomycetaceae</taxon>
        <taxon>Kitasatospora</taxon>
    </lineage>
</organism>
<evidence type="ECO:0000313" key="3">
    <source>
        <dbReference type="EMBL" id="GAA2105753.1"/>
    </source>
</evidence>
<sequence>MSLNIRIVAIAVLGALTVGGVATAAELAGPARPGAVVTADGVVLDGPGQPADAGAQAIVIGPGVSDPTPVPSGSPTPTTSPSGGAQESGTWGWG</sequence>
<feature type="region of interest" description="Disordered" evidence="1">
    <location>
        <begin position="59"/>
        <end position="94"/>
    </location>
</feature>
<evidence type="ECO:0000256" key="1">
    <source>
        <dbReference type="SAM" id="MobiDB-lite"/>
    </source>
</evidence>
<accession>A0ABP5ISN8</accession>
<feature type="compositionally biased region" description="Low complexity" evidence="1">
    <location>
        <begin position="75"/>
        <end position="84"/>
    </location>
</feature>
<evidence type="ECO:0008006" key="5">
    <source>
        <dbReference type="Google" id="ProtNLM"/>
    </source>
</evidence>
<evidence type="ECO:0000313" key="4">
    <source>
        <dbReference type="Proteomes" id="UP001500897"/>
    </source>
</evidence>
<proteinExistence type="predicted"/>
<feature type="chain" id="PRO_5045667817" description="Small secreted domain DUF320" evidence="2">
    <location>
        <begin position="25"/>
        <end position="94"/>
    </location>
</feature>
<evidence type="ECO:0000256" key="2">
    <source>
        <dbReference type="SAM" id="SignalP"/>
    </source>
</evidence>
<gene>
    <name evidence="3" type="ORF">GCM10009759_43160</name>
</gene>